<feature type="transmembrane region" description="Helical" evidence="6">
    <location>
        <begin position="207"/>
        <end position="227"/>
    </location>
</feature>
<comment type="caution">
    <text evidence="8">The sequence shown here is derived from an EMBL/GenBank/DDBJ whole genome shotgun (WGS) entry which is preliminary data.</text>
</comment>
<dbReference type="OrthoDB" id="306876at2759"/>
<feature type="transmembrane region" description="Helical" evidence="6">
    <location>
        <begin position="292"/>
        <end position="310"/>
    </location>
</feature>
<feature type="transmembrane region" description="Helical" evidence="6">
    <location>
        <begin position="88"/>
        <end position="107"/>
    </location>
</feature>
<feature type="domain" description="EamA" evidence="7">
    <location>
        <begin position="24"/>
        <end position="157"/>
    </location>
</feature>
<evidence type="ECO:0000259" key="7">
    <source>
        <dbReference type="Pfam" id="PF00892"/>
    </source>
</evidence>
<keyword evidence="4 6" id="KW-0472">Membrane</keyword>
<evidence type="ECO:0000256" key="6">
    <source>
        <dbReference type="SAM" id="Phobius"/>
    </source>
</evidence>
<feature type="transmembrane region" description="Helical" evidence="6">
    <location>
        <begin position="266"/>
        <end position="286"/>
    </location>
</feature>
<comment type="subcellular location">
    <subcellularLocation>
        <location evidence="1">Membrane</location>
        <topology evidence="1">Multi-pass membrane protein</topology>
    </subcellularLocation>
</comment>
<evidence type="ECO:0000313" key="9">
    <source>
        <dbReference type="Proteomes" id="UP001152320"/>
    </source>
</evidence>
<dbReference type="PANTHER" id="PTHR22911:SF6">
    <property type="entry name" value="SOLUTE CARRIER FAMILY 35 MEMBER G1"/>
    <property type="match status" value="1"/>
</dbReference>
<feature type="region of interest" description="Disordered" evidence="5">
    <location>
        <begin position="322"/>
        <end position="353"/>
    </location>
</feature>
<dbReference type="PANTHER" id="PTHR22911">
    <property type="entry name" value="ACYL-MALONYL CONDENSING ENZYME-RELATED"/>
    <property type="match status" value="1"/>
</dbReference>
<feature type="transmembrane region" description="Helical" evidence="6">
    <location>
        <begin position="113"/>
        <end position="134"/>
    </location>
</feature>
<protein>
    <submittedName>
        <fullName evidence="8">Solute carrier family 35 member G1</fullName>
    </submittedName>
</protein>
<proteinExistence type="predicted"/>
<name>A0A9Q1BVI5_HOLLE</name>
<dbReference type="InterPro" id="IPR037185">
    <property type="entry name" value="EmrE-like"/>
</dbReference>
<reference evidence="8" key="1">
    <citation type="submission" date="2021-10" db="EMBL/GenBank/DDBJ databases">
        <title>Tropical sea cucumber genome reveals ecological adaptation and Cuvierian tubules defense mechanism.</title>
        <authorList>
            <person name="Chen T."/>
        </authorList>
    </citation>
    <scope>NUCLEOTIDE SEQUENCE</scope>
    <source>
        <strain evidence="8">Nanhai2018</strain>
        <tissue evidence="8">Muscle</tissue>
    </source>
</reference>
<feature type="transmembrane region" description="Helical" evidence="6">
    <location>
        <begin position="239"/>
        <end position="259"/>
    </location>
</feature>
<feature type="transmembrane region" description="Helical" evidence="6">
    <location>
        <begin position="174"/>
        <end position="195"/>
    </location>
</feature>
<keyword evidence="9" id="KW-1185">Reference proteome</keyword>
<organism evidence="8 9">
    <name type="scientific">Holothuria leucospilota</name>
    <name type="common">Black long sea cucumber</name>
    <name type="synonym">Mertensiothuria leucospilota</name>
    <dbReference type="NCBI Taxonomy" id="206669"/>
    <lineage>
        <taxon>Eukaryota</taxon>
        <taxon>Metazoa</taxon>
        <taxon>Echinodermata</taxon>
        <taxon>Eleutherozoa</taxon>
        <taxon>Echinozoa</taxon>
        <taxon>Holothuroidea</taxon>
        <taxon>Aspidochirotacea</taxon>
        <taxon>Aspidochirotida</taxon>
        <taxon>Holothuriidae</taxon>
        <taxon>Holothuria</taxon>
    </lineage>
</organism>
<feature type="compositionally biased region" description="Polar residues" evidence="5">
    <location>
        <begin position="338"/>
        <end position="353"/>
    </location>
</feature>
<feature type="transmembrane region" description="Helical" evidence="6">
    <location>
        <begin position="141"/>
        <end position="162"/>
    </location>
</feature>
<evidence type="ECO:0000256" key="2">
    <source>
        <dbReference type="ARBA" id="ARBA00022692"/>
    </source>
</evidence>
<evidence type="ECO:0000256" key="1">
    <source>
        <dbReference type="ARBA" id="ARBA00004141"/>
    </source>
</evidence>
<dbReference type="InterPro" id="IPR000620">
    <property type="entry name" value="EamA_dom"/>
</dbReference>
<dbReference type="SUPFAM" id="SSF103481">
    <property type="entry name" value="Multidrug resistance efflux transporter EmrE"/>
    <property type="match status" value="2"/>
</dbReference>
<evidence type="ECO:0000256" key="3">
    <source>
        <dbReference type="ARBA" id="ARBA00022989"/>
    </source>
</evidence>
<dbReference type="Pfam" id="PF00892">
    <property type="entry name" value="EamA"/>
    <property type="match status" value="1"/>
</dbReference>
<keyword evidence="2 6" id="KW-0812">Transmembrane</keyword>
<evidence type="ECO:0000313" key="8">
    <source>
        <dbReference type="EMBL" id="KAJ8033321.1"/>
    </source>
</evidence>
<dbReference type="GO" id="GO:0016020">
    <property type="term" value="C:membrane"/>
    <property type="evidence" value="ECO:0007669"/>
    <property type="project" value="UniProtKB-SubCell"/>
</dbReference>
<keyword evidence="3 6" id="KW-1133">Transmembrane helix</keyword>
<feature type="transmembrane region" description="Helical" evidence="6">
    <location>
        <begin position="56"/>
        <end position="76"/>
    </location>
</feature>
<feature type="transmembrane region" description="Helical" evidence="6">
    <location>
        <begin position="25"/>
        <end position="44"/>
    </location>
</feature>
<evidence type="ECO:0000256" key="5">
    <source>
        <dbReference type="SAM" id="MobiDB-lite"/>
    </source>
</evidence>
<dbReference type="AlphaFoldDB" id="A0A9Q1BVI5"/>
<sequence>MEEGEVLGNFNCFKRAFLSIYHHRGILMAFAAAFCSVSSTLTVSSLEGAIGPTEVTFMRGLVTATLSLVLLVRRGVRIRPSSLGELKLLVLHSLLGAVGIWTQYYAYQNMATADAAAIIFGYIAFTALFARIFLKEPFGWLEGLLIVLTITGVVFIMQPPFLFGGYGSEKSSTILPALAAFCTCLLGGFQMVALRQLGKQGTDACKTVMYMGIALMVCTAISIASGGPWSVPGCSFTRFLSVLVGLFSFTSFSLLSFALTLENAVVISLITVSQVYLIFIADILFFGAKPDWFSITGTVLIVGSSMANSLKTVFGKKRMSATEDSKHEVDESVEGADTSPSENMESTVIESTI</sequence>
<gene>
    <name evidence="8" type="ORF">HOLleu_23523</name>
</gene>
<accession>A0A9Q1BVI5</accession>
<dbReference type="EMBL" id="JAIZAY010000011">
    <property type="protein sequence ID" value="KAJ8033321.1"/>
    <property type="molecule type" value="Genomic_DNA"/>
</dbReference>
<dbReference type="Proteomes" id="UP001152320">
    <property type="component" value="Chromosome 11"/>
</dbReference>
<evidence type="ECO:0000256" key="4">
    <source>
        <dbReference type="ARBA" id="ARBA00023136"/>
    </source>
</evidence>